<feature type="transmembrane region" description="Helical" evidence="1">
    <location>
        <begin position="96"/>
        <end position="115"/>
    </location>
</feature>
<keyword evidence="3" id="KW-1185">Reference proteome</keyword>
<name>A0A2T2N6T0_CORCC</name>
<dbReference type="Proteomes" id="UP000240883">
    <property type="component" value="Unassembled WGS sequence"/>
</dbReference>
<evidence type="ECO:0000313" key="3">
    <source>
        <dbReference type="Proteomes" id="UP000240883"/>
    </source>
</evidence>
<protein>
    <submittedName>
        <fullName evidence="2">Uncharacterized protein</fullName>
    </submittedName>
</protein>
<accession>A0A2T2N6T0</accession>
<sequence length="139" mass="15463">MVLRLNERRRLDDGGRAWGVGQRATNSCCRRGAGRSRAQRGATGREGMVECSCPQAAEINKRMTAWRPCRPCSGQMDGIWEIPYLDPCLRRPPRPCALLLFLFLFFFFFSCPSSLSSAASSCAAQLLSPRPPRPPIVLC</sequence>
<organism evidence="2 3">
    <name type="scientific">Corynespora cassiicola Philippines</name>
    <dbReference type="NCBI Taxonomy" id="1448308"/>
    <lineage>
        <taxon>Eukaryota</taxon>
        <taxon>Fungi</taxon>
        <taxon>Dikarya</taxon>
        <taxon>Ascomycota</taxon>
        <taxon>Pezizomycotina</taxon>
        <taxon>Dothideomycetes</taxon>
        <taxon>Pleosporomycetidae</taxon>
        <taxon>Pleosporales</taxon>
        <taxon>Corynesporascaceae</taxon>
        <taxon>Corynespora</taxon>
    </lineage>
</organism>
<keyword evidence="1" id="KW-1133">Transmembrane helix</keyword>
<keyword evidence="1" id="KW-0812">Transmembrane</keyword>
<reference evidence="2 3" key="1">
    <citation type="journal article" date="2018" name="Front. Microbiol.">
        <title>Genome-Wide Analysis of Corynespora cassiicola Leaf Fall Disease Putative Effectors.</title>
        <authorList>
            <person name="Lopez D."/>
            <person name="Ribeiro S."/>
            <person name="Label P."/>
            <person name="Fumanal B."/>
            <person name="Venisse J.S."/>
            <person name="Kohler A."/>
            <person name="de Oliveira R.R."/>
            <person name="Labutti K."/>
            <person name="Lipzen A."/>
            <person name="Lail K."/>
            <person name="Bauer D."/>
            <person name="Ohm R.A."/>
            <person name="Barry K.W."/>
            <person name="Spatafora J."/>
            <person name="Grigoriev I.V."/>
            <person name="Martin F.M."/>
            <person name="Pujade-Renaud V."/>
        </authorList>
    </citation>
    <scope>NUCLEOTIDE SEQUENCE [LARGE SCALE GENOMIC DNA]</scope>
    <source>
        <strain evidence="2 3">Philippines</strain>
    </source>
</reference>
<dbReference type="EMBL" id="KZ678145">
    <property type="protein sequence ID" value="PSN61123.1"/>
    <property type="molecule type" value="Genomic_DNA"/>
</dbReference>
<evidence type="ECO:0000256" key="1">
    <source>
        <dbReference type="SAM" id="Phobius"/>
    </source>
</evidence>
<keyword evidence="1" id="KW-0472">Membrane</keyword>
<dbReference type="AlphaFoldDB" id="A0A2T2N6T0"/>
<proteinExistence type="predicted"/>
<evidence type="ECO:0000313" key="2">
    <source>
        <dbReference type="EMBL" id="PSN61123.1"/>
    </source>
</evidence>
<gene>
    <name evidence="2" type="ORF">BS50DRAFT_154558</name>
</gene>